<proteinExistence type="predicted"/>
<sequence>MLNQTSINSISAFLAEKSWNLSQELVLKFIALWVNADISSRKDGLPSLLDLVNWSQIDTGFLSDHLEKEPLYYNSSDSLFIILNTLHRNSIYLGPKYHDIYQNLQDQDLELDDSNSFLSLAINSAVKELEHSDVDPDWFLQSDPTSDPPAYTNNYSSSRNGPNIIPTGPTSNERPILNKQQQTTSTDFDFNSVETEYQIVEQVINEQRWHEERSKYKDINSSIKRYDPKFRALLTEAFRKMEDLENSSSSNSLHQKNNEVLLGEQSTSTSMTTGHPAPKTNSASTNLHHTQEMINTDMSSYNKEYSQLPLPKNNEMNRQEQNSGVHDNRFVDYSSTQLPPSSQISHGNHESGKFFKYSNDIHSNEKQIHDQDIRYYKYSSMPHVSSKSINTTSSATPANNIIQTVESNLKILQSDVIIDQRMIVREDIMSAVSNSRNDSIRYETENKEPDKYFKHPSSLVYNNSNKNYDTQNSWIMNNRETPPPSPHVNEQNIYKNVVAIHSSTVPLPSNSESNNILHNHESGLTENRYDSCHKTISQSDVLDECEDTINKFPRYYPSYSSTNNPKNGQIDNDNFQEELVRGNSQLSDPQPCNSSTSGDNSSSSSNAICINLQNRYVPASSDSEHIFVSAMDRYTRGGKGFSNSSCANGSTHVDQQQLDPLIVQTERTQTPISHTASKMGTHNLIIENEEDLDRSIIHSSDEGEEGPV</sequence>
<gene>
    <name evidence="2" type="ORF">LSAA_1109</name>
</gene>
<reference evidence="2" key="1">
    <citation type="submission" date="2021-02" db="EMBL/GenBank/DDBJ databases">
        <authorList>
            <person name="Bekaert M."/>
        </authorList>
    </citation>
    <scope>NUCLEOTIDE SEQUENCE</scope>
    <source>
        <strain evidence="2">IoA-00</strain>
    </source>
</reference>
<dbReference type="OrthoDB" id="9978265at2759"/>
<keyword evidence="3" id="KW-1185">Reference proteome</keyword>
<evidence type="ECO:0000313" key="2">
    <source>
        <dbReference type="EMBL" id="CAF2763711.1"/>
    </source>
</evidence>
<evidence type="ECO:0000313" key="3">
    <source>
        <dbReference type="Proteomes" id="UP000675881"/>
    </source>
</evidence>
<feature type="compositionally biased region" description="Polar residues" evidence="1">
    <location>
        <begin position="151"/>
        <end position="161"/>
    </location>
</feature>
<dbReference type="AlphaFoldDB" id="A0A7R8CH21"/>
<evidence type="ECO:0000256" key="1">
    <source>
        <dbReference type="SAM" id="MobiDB-lite"/>
    </source>
</evidence>
<dbReference type="Gene3D" id="1.25.40.420">
    <property type="match status" value="1"/>
</dbReference>
<protein>
    <submittedName>
        <fullName evidence="2">(salmon louse) hypothetical protein</fullName>
    </submittedName>
</protein>
<feature type="region of interest" description="Disordered" evidence="1">
    <location>
        <begin position="582"/>
        <end position="604"/>
    </location>
</feature>
<feature type="compositionally biased region" description="Polar residues" evidence="1">
    <location>
        <begin position="582"/>
        <end position="592"/>
    </location>
</feature>
<feature type="region of interest" description="Disordered" evidence="1">
    <location>
        <begin position="137"/>
        <end position="175"/>
    </location>
</feature>
<feature type="compositionally biased region" description="Low complexity" evidence="1">
    <location>
        <begin position="593"/>
        <end position="604"/>
    </location>
</feature>
<dbReference type="Proteomes" id="UP000675881">
    <property type="component" value="Chromosome 1"/>
</dbReference>
<dbReference type="EMBL" id="HG994580">
    <property type="protein sequence ID" value="CAF2763711.1"/>
    <property type="molecule type" value="Genomic_DNA"/>
</dbReference>
<name>A0A7R8CH21_LEPSM</name>
<accession>A0A7R8CH21</accession>
<organism evidence="2 3">
    <name type="scientific">Lepeophtheirus salmonis</name>
    <name type="common">Salmon louse</name>
    <name type="synonym">Caligus salmonis</name>
    <dbReference type="NCBI Taxonomy" id="72036"/>
    <lineage>
        <taxon>Eukaryota</taxon>
        <taxon>Metazoa</taxon>
        <taxon>Ecdysozoa</taxon>
        <taxon>Arthropoda</taxon>
        <taxon>Crustacea</taxon>
        <taxon>Multicrustacea</taxon>
        <taxon>Hexanauplia</taxon>
        <taxon>Copepoda</taxon>
        <taxon>Siphonostomatoida</taxon>
        <taxon>Caligidae</taxon>
        <taxon>Lepeophtheirus</taxon>
    </lineage>
</organism>